<organism evidence="1 2">
    <name type="scientific">Chryseobacterium scophthalmum</name>
    <dbReference type="NCBI Taxonomy" id="59733"/>
    <lineage>
        <taxon>Bacteria</taxon>
        <taxon>Pseudomonadati</taxon>
        <taxon>Bacteroidota</taxon>
        <taxon>Flavobacteriia</taxon>
        <taxon>Flavobacteriales</taxon>
        <taxon>Weeksellaceae</taxon>
        <taxon>Chryseobacterium group</taxon>
        <taxon>Chryseobacterium</taxon>
    </lineage>
</organism>
<proteinExistence type="predicted"/>
<protein>
    <submittedName>
        <fullName evidence="1">Uncharacterized protein</fullName>
    </submittedName>
</protein>
<gene>
    <name evidence="1" type="ORF">SAMN05421769_1446</name>
</gene>
<sequence length="52" mass="6100">MKESIQNTKLTPEKLAKVLKNGKNELERDEAAQVLFFLRKLARVVVRKYLEI</sequence>
<evidence type="ECO:0000313" key="1">
    <source>
        <dbReference type="EMBL" id="SIN96664.1"/>
    </source>
</evidence>
<keyword evidence="2" id="KW-1185">Reference proteome</keyword>
<name>A0A1N6FN58_9FLAO</name>
<dbReference type="RefSeq" id="WP_159437594.1">
    <property type="nucleotide sequence ID" value="NZ_FSRQ01000001.1"/>
</dbReference>
<dbReference type="EMBL" id="FSRQ01000001">
    <property type="protein sequence ID" value="SIN96664.1"/>
    <property type="molecule type" value="Genomic_DNA"/>
</dbReference>
<dbReference type="Proteomes" id="UP000184782">
    <property type="component" value="Unassembled WGS sequence"/>
</dbReference>
<accession>A0A1N6FN58</accession>
<evidence type="ECO:0000313" key="2">
    <source>
        <dbReference type="Proteomes" id="UP000184782"/>
    </source>
</evidence>
<dbReference type="AlphaFoldDB" id="A0A1N6FN58"/>
<reference evidence="2" key="1">
    <citation type="submission" date="2016-12" db="EMBL/GenBank/DDBJ databases">
        <authorList>
            <person name="Varghese N."/>
            <person name="Submissions S."/>
        </authorList>
    </citation>
    <scope>NUCLEOTIDE SEQUENCE [LARGE SCALE GENOMIC DNA]</scope>
    <source>
        <strain evidence="2">DSM 16779</strain>
    </source>
</reference>